<dbReference type="SUPFAM" id="SSF52540">
    <property type="entry name" value="P-loop containing nucleoside triphosphate hydrolases"/>
    <property type="match status" value="1"/>
</dbReference>
<dbReference type="PANTHER" id="PTHR30050">
    <property type="entry name" value="CHROMOSOMAL REPLICATION INITIATOR PROTEIN DNAA"/>
    <property type="match status" value="1"/>
</dbReference>
<dbReference type="EMBL" id="BMZB01000004">
    <property type="protein sequence ID" value="GGZ40106.1"/>
    <property type="molecule type" value="Genomic_DNA"/>
</dbReference>
<dbReference type="Proteomes" id="UP000662572">
    <property type="component" value="Unassembled WGS sequence"/>
</dbReference>
<sequence length="240" mass="27057">MPQTAQRSKLKPTMSHQIPLKLERPESYGLTDLIVSETNQGLIDLLRAPKDWINPHLILIGPSGSGKTHLGHIFADINHGQFLSASETHYMEPSSLPECAVVVDDAEQADEELLFHLFNHSLQTEQPLVLLSKTHPLNWQTALPDLASRLKAMRVVDIPEPDEAILSGVLKKLFAHHAITPSADFFDYISRRMERSVPKAQKIVTEIEDYANGRAFTRTLAKDFLEKSENLSWLTDQDDF</sequence>
<evidence type="ECO:0000313" key="2">
    <source>
        <dbReference type="Proteomes" id="UP000662572"/>
    </source>
</evidence>
<dbReference type="InterPro" id="IPR027417">
    <property type="entry name" value="P-loop_NTPase"/>
</dbReference>
<evidence type="ECO:0008006" key="3">
    <source>
        <dbReference type="Google" id="ProtNLM"/>
    </source>
</evidence>
<dbReference type="PANTHER" id="PTHR30050:SF5">
    <property type="entry name" value="DNAA REGULATORY INACTIVATOR HDA"/>
    <property type="match status" value="1"/>
</dbReference>
<dbReference type="GO" id="GO:0006270">
    <property type="term" value="P:DNA replication initiation"/>
    <property type="evidence" value="ECO:0007669"/>
    <property type="project" value="TreeGrafter"/>
</dbReference>
<organism evidence="1 2">
    <name type="scientific">Asticcacaulis endophyticus</name>
    <dbReference type="NCBI Taxonomy" id="1395890"/>
    <lineage>
        <taxon>Bacteria</taxon>
        <taxon>Pseudomonadati</taxon>
        <taxon>Pseudomonadota</taxon>
        <taxon>Alphaproteobacteria</taxon>
        <taxon>Caulobacterales</taxon>
        <taxon>Caulobacteraceae</taxon>
        <taxon>Asticcacaulis</taxon>
    </lineage>
</organism>
<reference evidence="1" key="1">
    <citation type="journal article" date="2014" name="Int. J. Syst. Evol. Microbiol.">
        <title>Complete genome sequence of Corynebacterium casei LMG S-19264T (=DSM 44701T), isolated from a smear-ripened cheese.</title>
        <authorList>
            <consortium name="US DOE Joint Genome Institute (JGI-PGF)"/>
            <person name="Walter F."/>
            <person name="Albersmeier A."/>
            <person name="Kalinowski J."/>
            <person name="Ruckert C."/>
        </authorList>
    </citation>
    <scope>NUCLEOTIDE SEQUENCE</scope>
    <source>
        <strain evidence="1">KCTC 32296</strain>
    </source>
</reference>
<dbReference type="GO" id="GO:0005886">
    <property type="term" value="C:plasma membrane"/>
    <property type="evidence" value="ECO:0007669"/>
    <property type="project" value="TreeGrafter"/>
</dbReference>
<comment type="caution">
    <text evidence="1">The sequence shown here is derived from an EMBL/GenBank/DDBJ whole genome shotgun (WGS) entry which is preliminary data.</text>
</comment>
<name>A0A918QCG2_9CAUL</name>
<proteinExistence type="predicted"/>
<gene>
    <name evidence="1" type="ORF">GCM10011273_28460</name>
</gene>
<protein>
    <recommendedName>
        <fullName evidence="3">Chromosomal replication initiator protein DnaA domain-containing protein</fullName>
    </recommendedName>
</protein>
<dbReference type="Gene3D" id="1.10.8.60">
    <property type="match status" value="1"/>
</dbReference>
<accession>A0A918QCG2</accession>
<reference evidence="1" key="2">
    <citation type="submission" date="2020-09" db="EMBL/GenBank/DDBJ databases">
        <authorList>
            <person name="Sun Q."/>
            <person name="Kim S."/>
        </authorList>
    </citation>
    <scope>NUCLEOTIDE SEQUENCE</scope>
    <source>
        <strain evidence="1">KCTC 32296</strain>
    </source>
</reference>
<keyword evidence="2" id="KW-1185">Reference proteome</keyword>
<dbReference type="AlphaFoldDB" id="A0A918QCG2"/>
<evidence type="ECO:0000313" key="1">
    <source>
        <dbReference type="EMBL" id="GGZ40106.1"/>
    </source>
</evidence>
<dbReference type="GO" id="GO:0003688">
    <property type="term" value="F:DNA replication origin binding"/>
    <property type="evidence" value="ECO:0007669"/>
    <property type="project" value="TreeGrafter"/>
</dbReference>
<dbReference type="Gene3D" id="3.40.50.300">
    <property type="entry name" value="P-loop containing nucleotide triphosphate hydrolases"/>
    <property type="match status" value="1"/>
</dbReference>